<feature type="transmembrane region" description="Helical" evidence="1">
    <location>
        <begin position="82"/>
        <end position="105"/>
    </location>
</feature>
<dbReference type="EMBL" id="CAJOBH010259537">
    <property type="protein sequence ID" value="CAF5153479.1"/>
    <property type="molecule type" value="Genomic_DNA"/>
</dbReference>
<dbReference type="AlphaFoldDB" id="A0A8S3G7P2"/>
<organism evidence="2 3">
    <name type="scientific">Rotaria magnacalcarata</name>
    <dbReference type="NCBI Taxonomy" id="392030"/>
    <lineage>
        <taxon>Eukaryota</taxon>
        <taxon>Metazoa</taxon>
        <taxon>Spiralia</taxon>
        <taxon>Gnathifera</taxon>
        <taxon>Rotifera</taxon>
        <taxon>Eurotatoria</taxon>
        <taxon>Bdelloidea</taxon>
        <taxon>Philodinida</taxon>
        <taxon>Philodinidae</taxon>
        <taxon>Rotaria</taxon>
    </lineage>
</organism>
<gene>
    <name evidence="2" type="ORF">BYL167_LOCUS72821</name>
</gene>
<accession>A0A8S3G7P2</accession>
<name>A0A8S3G7P2_9BILA</name>
<keyword evidence="1" id="KW-0812">Transmembrane</keyword>
<evidence type="ECO:0000313" key="3">
    <source>
        <dbReference type="Proteomes" id="UP000681967"/>
    </source>
</evidence>
<keyword evidence="1" id="KW-0472">Membrane</keyword>
<evidence type="ECO:0000313" key="2">
    <source>
        <dbReference type="EMBL" id="CAF5153479.1"/>
    </source>
</evidence>
<feature type="non-terminal residue" evidence="2">
    <location>
        <position position="1"/>
    </location>
</feature>
<evidence type="ECO:0000256" key="1">
    <source>
        <dbReference type="SAM" id="Phobius"/>
    </source>
</evidence>
<reference evidence="2" key="1">
    <citation type="submission" date="2021-02" db="EMBL/GenBank/DDBJ databases">
        <authorList>
            <person name="Nowell W R."/>
        </authorList>
    </citation>
    <scope>NUCLEOTIDE SEQUENCE</scope>
</reference>
<comment type="caution">
    <text evidence="2">The sequence shown here is derived from an EMBL/GenBank/DDBJ whole genome shotgun (WGS) entry which is preliminary data.</text>
</comment>
<dbReference type="Proteomes" id="UP000681967">
    <property type="component" value="Unassembled WGS sequence"/>
</dbReference>
<sequence length="146" mass="15515">IGGDKWPTISSSRSKANTNTLYTAFIVSGSEKAITQAKNTTLADIYFLPGLVLSELTIYGSSYRAYSRSSSTTDDSSRSSNAGLIAGLVVGLCGALLIILGLVYGAKAYKNKYERVGARTEFDLVNSNELLGIQSHPNPSSPQNIS</sequence>
<proteinExistence type="predicted"/>
<protein>
    <submittedName>
        <fullName evidence="2">Uncharacterized protein</fullName>
    </submittedName>
</protein>
<feature type="transmembrane region" description="Helical" evidence="1">
    <location>
        <begin position="45"/>
        <end position="62"/>
    </location>
</feature>
<keyword evidence="1" id="KW-1133">Transmembrane helix</keyword>